<protein>
    <recommendedName>
        <fullName evidence="4">tRNA pseudouridine synthase A</fullName>
        <ecNumber evidence="4">5.4.99.12</ecNumber>
    </recommendedName>
    <alternativeName>
        <fullName evidence="4">tRNA pseudouridine(38-40) synthase</fullName>
    </alternativeName>
    <alternativeName>
        <fullName evidence="4">tRNA pseudouridylate synthase I</fullName>
    </alternativeName>
    <alternativeName>
        <fullName evidence="4">tRNA-uridine isomerase I</fullName>
    </alternativeName>
</protein>
<feature type="active site" description="Nucleophile" evidence="4 5">
    <location>
        <position position="59"/>
    </location>
</feature>
<comment type="catalytic activity">
    <reaction evidence="4 7">
        <text>uridine(38/39/40) in tRNA = pseudouridine(38/39/40) in tRNA</text>
        <dbReference type="Rhea" id="RHEA:22376"/>
        <dbReference type="Rhea" id="RHEA-COMP:10085"/>
        <dbReference type="Rhea" id="RHEA-COMP:10087"/>
        <dbReference type="ChEBI" id="CHEBI:65314"/>
        <dbReference type="ChEBI" id="CHEBI:65315"/>
        <dbReference type="EC" id="5.4.99.12"/>
    </reaction>
</comment>
<dbReference type="InterPro" id="IPR020094">
    <property type="entry name" value="TruA/RsuA/RluB/E/F_N"/>
</dbReference>
<dbReference type="SUPFAM" id="SSF55120">
    <property type="entry name" value="Pseudouridine synthase"/>
    <property type="match status" value="1"/>
</dbReference>
<comment type="similarity">
    <text evidence="1 4 7">Belongs to the tRNA pseudouridine synthase TruA family.</text>
</comment>
<accession>A0A7V3PUC5</accession>
<evidence type="ECO:0000259" key="8">
    <source>
        <dbReference type="Pfam" id="PF01416"/>
    </source>
</evidence>
<name>A0A7V3PUC5_UNCW3</name>
<evidence type="ECO:0000256" key="3">
    <source>
        <dbReference type="ARBA" id="ARBA00023235"/>
    </source>
</evidence>
<keyword evidence="2 4" id="KW-0819">tRNA processing</keyword>
<dbReference type="GO" id="GO:0003723">
    <property type="term" value="F:RNA binding"/>
    <property type="evidence" value="ECO:0007669"/>
    <property type="project" value="InterPro"/>
</dbReference>
<dbReference type="AlphaFoldDB" id="A0A7V3PUC5"/>
<evidence type="ECO:0000256" key="4">
    <source>
        <dbReference type="HAMAP-Rule" id="MF_00171"/>
    </source>
</evidence>
<feature type="domain" description="Pseudouridine synthase I TruA alpha/beta" evidence="8">
    <location>
        <begin position="149"/>
        <end position="246"/>
    </location>
</feature>
<sequence>MVEWPAMSRNIRLTIEFDGTGYAGWQVQPQQLTVQGLIEQAVAKVFGSKITVYGCGRTDAGVSARNYIANFFGPARLPVERIPAALNHYLPEDIFVKKAEVVANDFHARYSARAKVYSYYIIQGRSPLRRKFAWELPLNLDIARLESATHLLLGTKDFSRFCFVKSENGVCTVKSIRVKAHADQLVLTITGDRFLYKMVRRIVGALVAYAGRKITQQDIKAALAGKRHKPFVTAPAQGLILEQVIY</sequence>
<dbReference type="CDD" id="cd02570">
    <property type="entry name" value="PseudoU_synth_EcTruA"/>
    <property type="match status" value="1"/>
</dbReference>
<comment type="subunit">
    <text evidence="4">Homodimer.</text>
</comment>
<evidence type="ECO:0000256" key="6">
    <source>
        <dbReference type="PIRSR" id="PIRSR001430-2"/>
    </source>
</evidence>
<dbReference type="Pfam" id="PF01416">
    <property type="entry name" value="PseudoU_synth_1"/>
    <property type="match status" value="2"/>
</dbReference>
<organism evidence="9">
    <name type="scientific">candidate division WOR-3 bacterium</name>
    <dbReference type="NCBI Taxonomy" id="2052148"/>
    <lineage>
        <taxon>Bacteria</taxon>
        <taxon>Bacteria division WOR-3</taxon>
    </lineage>
</organism>
<dbReference type="FunFam" id="3.30.70.580:FF:000001">
    <property type="entry name" value="tRNA pseudouridine synthase A"/>
    <property type="match status" value="1"/>
</dbReference>
<comment type="caution">
    <text evidence="9">The sequence shown here is derived from an EMBL/GenBank/DDBJ whole genome shotgun (WGS) entry which is preliminary data.</text>
</comment>
<dbReference type="Gene3D" id="3.30.70.660">
    <property type="entry name" value="Pseudouridine synthase I, catalytic domain, C-terminal subdomain"/>
    <property type="match status" value="1"/>
</dbReference>
<dbReference type="EC" id="5.4.99.12" evidence="4"/>
<dbReference type="EMBL" id="DTMZ01000138">
    <property type="protein sequence ID" value="HGD13554.1"/>
    <property type="molecule type" value="Genomic_DNA"/>
</dbReference>
<gene>
    <name evidence="4 9" type="primary">truA</name>
    <name evidence="9" type="ORF">ENX16_05715</name>
</gene>
<evidence type="ECO:0000313" key="9">
    <source>
        <dbReference type="EMBL" id="HGD13554.1"/>
    </source>
</evidence>
<comment type="caution">
    <text evidence="4">Lacks conserved residue(s) required for the propagation of feature annotation.</text>
</comment>
<feature type="binding site" evidence="4 6">
    <location>
        <position position="117"/>
    </location>
    <ligand>
        <name>substrate</name>
    </ligand>
</feature>
<dbReference type="GO" id="GO:0160147">
    <property type="term" value="F:tRNA pseudouridine(38-40) synthase activity"/>
    <property type="evidence" value="ECO:0007669"/>
    <property type="project" value="UniProtKB-EC"/>
</dbReference>
<comment type="function">
    <text evidence="4">Formation of pseudouridine at positions 38, 39 and 40 in the anticodon stem and loop of transfer RNAs.</text>
</comment>
<dbReference type="Gene3D" id="3.30.70.580">
    <property type="entry name" value="Pseudouridine synthase I, catalytic domain, N-terminal subdomain"/>
    <property type="match status" value="1"/>
</dbReference>
<dbReference type="InterPro" id="IPR020095">
    <property type="entry name" value="PsdUridine_synth_TruA_C"/>
</dbReference>
<dbReference type="InterPro" id="IPR020097">
    <property type="entry name" value="PsdUridine_synth_TruA_a/b_dom"/>
</dbReference>
<reference evidence="9" key="1">
    <citation type="journal article" date="2020" name="mSystems">
        <title>Genome- and Community-Level Interaction Insights into Carbon Utilization and Element Cycling Functions of Hydrothermarchaeota in Hydrothermal Sediment.</title>
        <authorList>
            <person name="Zhou Z."/>
            <person name="Liu Y."/>
            <person name="Xu W."/>
            <person name="Pan J."/>
            <person name="Luo Z.H."/>
            <person name="Li M."/>
        </authorList>
    </citation>
    <scope>NUCLEOTIDE SEQUENCE [LARGE SCALE GENOMIC DNA]</scope>
    <source>
        <strain evidence="9">SpSt-914</strain>
    </source>
</reference>
<evidence type="ECO:0000256" key="2">
    <source>
        <dbReference type="ARBA" id="ARBA00022694"/>
    </source>
</evidence>
<keyword evidence="3 4" id="KW-0413">Isomerase</keyword>
<evidence type="ECO:0000256" key="7">
    <source>
        <dbReference type="RuleBase" id="RU003792"/>
    </source>
</evidence>
<dbReference type="InterPro" id="IPR001406">
    <property type="entry name" value="PsdUridine_synth_TruA"/>
</dbReference>
<dbReference type="NCBIfam" id="TIGR00071">
    <property type="entry name" value="hisT_truA"/>
    <property type="match status" value="1"/>
</dbReference>
<dbReference type="PANTHER" id="PTHR11142:SF0">
    <property type="entry name" value="TRNA PSEUDOURIDINE SYNTHASE-LIKE 1"/>
    <property type="match status" value="1"/>
</dbReference>
<feature type="domain" description="Pseudouridine synthase I TruA alpha/beta" evidence="8">
    <location>
        <begin position="15"/>
        <end position="111"/>
    </location>
</feature>
<dbReference type="GO" id="GO:0031119">
    <property type="term" value="P:tRNA pseudouridine synthesis"/>
    <property type="evidence" value="ECO:0007669"/>
    <property type="project" value="UniProtKB-UniRule"/>
</dbReference>
<dbReference type="PANTHER" id="PTHR11142">
    <property type="entry name" value="PSEUDOURIDYLATE SYNTHASE"/>
    <property type="match status" value="1"/>
</dbReference>
<evidence type="ECO:0000256" key="1">
    <source>
        <dbReference type="ARBA" id="ARBA00009375"/>
    </source>
</evidence>
<dbReference type="InterPro" id="IPR020103">
    <property type="entry name" value="PsdUridine_synth_cat_dom_sf"/>
</dbReference>
<dbReference type="HAMAP" id="MF_00171">
    <property type="entry name" value="TruA"/>
    <property type="match status" value="1"/>
</dbReference>
<evidence type="ECO:0000256" key="5">
    <source>
        <dbReference type="PIRSR" id="PIRSR001430-1"/>
    </source>
</evidence>
<dbReference type="PIRSF" id="PIRSF001430">
    <property type="entry name" value="tRNA_psdUrid_synth"/>
    <property type="match status" value="1"/>
</dbReference>
<proteinExistence type="inferred from homology"/>